<gene>
    <name evidence="1" type="ORF">Sp14A_02070</name>
</gene>
<proteinExistence type="predicted"/>
<protein>
    <submittedName>
        <fullName evidence="1">Uncharacterized protein</fullName>
    </submittedName>
</protein>
<accession>A0A345VHF9</accession>
<evidence type="ECO:0000313" key="1">
    <source>
        <dbReference type="EMBL" id="AXJ12161.1"/>
    </source>
</evidence>
<dbReference type="EMBL" id="CP022601">
    <property type="protein sequence ID" value="AXJ12161.1"/>
    <property type="molecule type" value="Genomic_DNA"/>
</dbReference>
<dbReference type="AlphaFoldDB" id="A0A345VHF9"/>
<name>A0A345VHF9_9STRE</name>
<organism evidence="1 2">
    <name type="scientific">Streptococcus pluranimalium</name>
    <dbReference type="NCBI Taxonomy" id="82348"/>
    <lineage>
        <taxon>Bacteria</taxon>
        <taxon>Bacillati</taxon>
        <taxon>Bacillota</taxon>
        <taxon>Bacilli</taxon>
        <taxon>Lactobacillales</taxon>
        <taxon>Streptococcaceae</taxon>
        <taxon>Streptococcus</taxon>
    </lineage>
</organism>
<dbReference type="Proteomes" id="UP000255411">
    <property type="component" value="Chromosome"/>
</dbReference>
<reference evidence="1 2" key="1">
    <citation type="submission" date="2017-07" db="EMBL/GenBank/DDBJ databases">
        <title>Streptococcus pluranimalium as cause of bovine abortion.</title>
        <authorList>
            <person name="Rodriguez Campos S."/>
            <person name="Gobeli Brawand S."/>
            <person name="Brodard I."/>
            <person name="Rychener L."/>
            <person name="Perreten V."/>
        </authorList>
    </citation>
    <scope>NUCLEOTIDE SEQUENCE [LARGE SCALE GENOMIC DNA]</scope>
    <source>
        <strain evidence="1 2">14A0014</strain>
    </source>
</reference>
<sequence>MKRFVVKDDFYLDNSPFKIWELYTSLHQLQYVVFTKT</sequence>
<evidence type="ECO:0000313" key="2">
    <source>
        <dbReference type="Proteomes" id="UP000255411"/>
    </source>
</evidence>